<dbReference type="EMBL" id="CYXN01000005">
    <property type="protein sequence ID" value="CUM88246.1"/>
    <property type="molecule type" value="Genomic_DNA"/>
</dbReference>
<dbReference type="AlphaFoldDB" id="A0A173SE09"/>
<sequence length="71" mass="8261">MNNPANPKCNAEGYNDPTAFYGTQKIVREESETERRANELIKVLKFIIRSTGFELIERVKIRDVKTGKEFR</sequence>
<organism evidence="1 2">
    <name type="scientific">Faecalibacterium prausnitzii</name>
    <dbReference type="NCBI Taxonomy" id="853"/>
    <lineage>
        <taxon>Bacteria</taxon>
        <taxon>Bacillati</taxon>
        <taxon>Bacillota</taxon>
        <taxon>Clostridia</taxon>
        <taxon>Eubacteriales</taxon>
        <taxon>Oscillospiraceae</taxon>
        <taxon>Faecalibacterium</taxon>
    </lineage>
</organism>
<proteinExistence type="predicted"/>
<evidence type="ECO:0000313" key="2">
    <source>
        <dbReference type="Proteomes" id="UP000095649"/>
    </source>
</evidence>
<dbReference type="OrthoDB" id="1955425at2"/>
<gene>
    <name evidence="1" type="ORF">ERS852582_00953</name>
</gene>
<name>A0A173SE09_9FIRM</name>
<dbReference type="RefSeq" id="WP_055185668.1">
    <property type="nucleotide sequence ID" value="NZ_CYXN01000005.1"/>
</dbReference>
<accession>A0A173SE09</accession>
<dbReference type="Proteomes" id="UP000095649">
    <property type="component" value="Unassembled WGS sequence"/>
</dbReference>
<reference evidence="1 2" key="1">
    <citation type="submission" date="2015-09" db="EMBL/GenBank/DDBJ databases">
        <authorList>
            <consortium name="Pathogen Informatics"/>
        </authorList>
    </citation>
    <scope>NUCLEOTIDE SEQUENCE [LARGE SCALE GENOMIC DNA]</scope>
    <source>
        <strain evidence="1 2">2789STDY5834970</strain>
    </source>
</reference>
<protein>
    <submittedName>
        <fullName evidence="1">Uncharacterized protein</fullName>
    </submittedName>
</protein>
<evidence type="ECO:0000313" key="1">
    <source>
        <dbReference type="EMBL" id="CUM88246.1"/>
    </source>
</evidence>